<comment type="caution">
    <text evidence="2">The sequence shown here is derived from an EMBL/GenBank/DDBJ whole genome shotgun (WGS) entry which is preliminary data.</text>
</comment>
<feature type="region of interest" description="Disordered" evidence="1">
    <location>
        <begin position="1"/>
        <end position="50"/>
    </location>
</feature>
<gene>
    <name evidence="2" type="ORF">JG688_00009962</name>
</gene>
<proteinExistence type="predicted"/>
<protein>
    <submittedName>
        <fullName evidence="2">Uncharacterized protein</fullName>
    </submittedName>
</protein>
<accession>A0A8J5IFM7</accession>
<dbReference type="Proteomes" id="UP000709295">
    <property type="component" value="Unassembled WGS sequence"/>
</dbReference>
<dbReference type="AlphaFoldDB" id="A0A8J5IFM7"/>
<name>A0A8J5IFM7_9STRA</name>
<dbReference type="EMBL" id="JAENGY010000600">
    <property type="protein sequence ID" value="KAG6959705.1"/>
    <property type="molecule type" value="Genomic_DNA"/>
</dbReference>
<feature type="region of interest" description="Disordered" evidence="1">
    <location>
        <begin position="81"/>
        <end position="122"/>
    </location>
</feature>
<organism evidence="2 3">
    <name type="scientific">Phytophthora aleatoria</name>
    <dbReference type="NCBI Taxonomy" id="2496075"/>
    <lineage>
        <taxon>Eukaryota</taxon>
        <taxon>Sar</taxon>
        <taxon>Stramenopiles</taxon>
        <taxon>Oomycota</taxon>
        <taxon>Peronosporomycetes</taxon>
        <taxon>Peronosporales</taxon>
        <taxon>Peronosporaceae</taxon>
        <taxon>Phytophthora</taxon>
    </lineage>
</organism>
<evidence type="ECO:0000313" key="3">
    <source>
        <dbReference type="Proteomes" id="UP000709295"/>
    </source>
</evidence>
<feature type="compositionally biased region" description="Low complexity" evidence="1">
    <location>
        <begin position="1"/>
        <end position="29"/>
    </location>
</feature>
<evidence type="ECO:0000313" key="2">
    <source>
        <dbReference type="EMBL" id="KAG6959705.1"/>
    </source>
</evidence>
<sequence length="122" mass="12553">MMASMDSVPSVVGPSGSSDQSQNSSSGSSFLPTTDYMSGGPQVHMPGPGPVAMAMIAQHSVTAADAYSGVSVPVAAYPVPSQLPRQSPEVVHNLSLEQAPLPESSKGSVVDSTEDPARRRKE</sequence>
<reference evidence="2" key="1">
    <citation type="submission" date="2021-01" db="EMBL/GenBank/DDBJ databases">
        <title>Phytophthora aleatoria, a newly-described species from Pinus radiata is distinct from Phytophthora cactorum isolates based on comparative genomics.</title>
        <authorList>
            <person name="Mcdougal R."/>
            <person name="Panda P."/>
            <person name="Williams N."/>
            <person name="Studholme D.J."/>
        </authorList>
    </citation>
    <scope>NUCLEOTIDE SEQUENCE</scope>
    <source>
        <strain evidence="2">NZFS 4037</strain>
    </source>
</reference>
<evidence type="ECO:0000256" key="1">
    <source>
        <dbReference type="SAM" id="MobiDB-lite"/>
    </source>
</evidence>
<keyword evidence="3" id="KW-1185">Reference proteome</keyword>